<dbReference type="InterPro" id="IPR011990">
    <property type="entry name" value="TPR-like_helical_dom_sf"/>
</dbReference>
<accession>A0ABV1RKQ7</accession>
<dbReference type="Pfam" id="PF13369">
    <property type="entry name" value="Transglut_core2"/>
    <property type="match status" value="1"/>
</dbReference>
<feature type="domain" description="Protein SirB1 N-terminal" evidence="2">
    <location>
        <begin position="29"/>
        <end position="156"/>
    </location>
</feature>
<name>A0ABV1RKQ7_9ALTE</name>
<protein>
    <submittedName>
        <fullName evidence="3">Tetratricopeptide repeat protein</fullName>
    </submittedName>
</protein>
<dbReference type="InterPro" id="IPR032698">
    <property type="entry name" value="SirB1_N"/>
</dbReference>
<gene>
    <name evidence="3" type="ORF">ABS311_16695</name>
</gene>
<comment type="similarity">
    <text evidence="1">Belongs to the UPF0162 family.</text>
</comment>
<evidence type="ECO:0000313" key="3">
    <source>
        <dbReference type="EMBL" id="MER2493519.1"/>
    </source>
</evidence>
<reference evidence="3 4" key="1">
    <citation type="submission" date="2024-06" db="EMBL/GenBank/DDBJ databases">
        <authorList>
            <person name="Chen R.Y."/>
        </authorList>
    </citation>
    <scope>NUCLEOTIDE SEQUENCE [LARGE SCALE GENOMIC DNA]</scope>
    <source>
        <strain evidence="3 4">D2</strain>
    </source>
</reference>
<evidence type="ECO:0000259" key="2">
    <source>
        <dbReference type="Pfam" id="PF13369"/>
    </source>
</evidence>
<comment type="caution">
    <text evidence="3">The sequence shown here is derived from an EMBL/GenBank/DDBJ whole genome shotgun (WGS) entry which is preliminary data.</text>
</comment>
<dbReference type="RefSeq" id="WP_143872654.1">
    <property type="nucleotide sequence ID" value="NZ_CP041660.1"/>
</dbReference>
<organism evidence="3 4">
    <name type="scientific">Catenovulum sediminis</name>
    <dbReference type="NCBI Taxonomy" id="1740262"/>
    <lineage>
        <taxon>Bacteria</taxon>
        <taxon>Pseudomonadati</taxon>
        <taxon>Pseudomonadota</taxon>
        <taxon>Gammaproteobacteria</taxon>
        <taxon>Alteromonadales</taxon>
        <taxon>Alteromonadaceae</taxon>
        <taxon>Catenovulum</taxon>
    </lineage>
</organism>
<evidence type="ECO:0000256" key="1">
    <source>
        <dbReference type="ARBA" id="ARBA00007100"/>
    </source>
</evidence>
<dbReference type="Pfam" id="PF13371">
    <property type="entry name" value="TPR_9"/>
    <property type="match status" value="1"/>
</dbReference>
<evidence type="ECO:0000313" key="4">
    <source>
        <dbReference type="Proteomes" id="UP001467690"/>
    </source>
</evidence>
<proteinExistence type="inferred from homology"/>
<sequence>MIKNSILAKYIEVAGQVHSAELTQQAASAFESMCHQLHAKLQECDDCKVEKIQSTLDFFYFQQIFSLPNVSSGAQYYNLLQGLITHTAAPPVLAVILSDLFSSAGITSTPMISKDHVLLKIKVEEQQYVFIDVASGRSLDLPEVDSILQVKGKKSAVQGSKALKRNEDEFANDYIVLLMLSIYKTALIENADYEKALRAVDMLIQQEPDNPYERRDRGFLLQQLNCEWCAVEDLKFFVEQCPTDPLAQLIQLQLENIPNNIQPIH</sequence>
<dbReference type="SUPFAM" id="SSF48452">
    <property type="entry name" value="TPR-like"/>
    <property type="match status" value="1"/>
</dbReference>
<dbReference type="EMBL" id="JBELOE010000265">
    <property type="protein sequence ID" value="MER2493519.1"/>
    <property type="molecule type" value="Genomic_DNA"/>
</dbReference>
<dbReference type="Proteomes" id="UP001467690">
    <property type="component" value="Unassembled WGS sequence"/>
</dbReference>
<keyword evidence="4" id="KW-1185">Reference proteome</keyword>